<dbReference type="Proteomes" id="UP001149009">
    <property type="component" value="Unassembled WGS sequence"/>
</dbReference>
<evidence type="ECO:0000313" key="4">
    <source>
        <dbReference type="Proteomes" id="UP001149009"/>
    </source>
</evidence>
<feature type="region of interest" description="Disordered" evidence="1">
    <location>
        <begin position="102"/>
        <end position="125"/>
    </location>
</feature>
<organism evidence="3 4">
    <name type="scientific">Chelativorans petroleitrophicus</name>
    <dbReference type="NCBI Taxonomy" id="2975484"/>
    <lineage>
        <taxon>Bacteria</taxon>
        <taxon>Pseudomonadati</taxon>
        <taxon>Pseudomonadota</taxon>
        <taxon>Alphaproteobacteria</taxon>
        <taxon>Hyphomicrobiales</taxon>
        <taxon>Phyllobacteriaceae</taxon>
        <taxon>Chelativorans</taxon>
    </lineage>
</organism>
<dbReference type="EMBL" id="JAODNV010000019">
    <property type="protein sequence ID" value="MCT8991846.1"/>
    <property type="molecule type" value="Genomic_DNA"/>
</dbReference>
<name>A0A9X2XBQ9_9HYPH</name>
<reference evidence="3" key="1">
    <citation type="submission" date="2022-08" db="EMBL/GenBank/DDBJ databases">
        <title>Chelativorans sichuanense sp. nov., a paraffin oil-degrading bacterium isolated from a mixture of oil-based drill cuttings and paddy soil.</title>
        <authorList>
            <person name="Yu J."/>
            <person name="Liu H."/>
            <person name="Chen Q."/>
        </authorList>
    </citation>
    <scope>NUCLEOTIDE SEQUENCE</scope>
    <source>
        <strain evidence="3">SCAU 2101</strain>
    </source>
</reference>
<evidence type="ECO:0000256" key="1">
    <source>
        <dbReference type="SAM" id="MobiDB-lite"/>
    </source>
</evidence>
<dbReference type="Pfam" id="PF01609">
    <property type="entry name" value="DDE_Tnp_1"/>
    <property type="match status" value="1"/>
</dbReference>
<sequence>MEVGDVHEDDREGLDGGAGGVPGLTAVPWRQGSRRPAVSGSDALFLGSQHHLAGAAGAVRQMEQRMETLRPVEQGRRVRDLLRPSGFAVILGASGPDIQLDHRARPCLGSRGKRGQKGQALGRSRGGFSTKIHLKTDFDGHLIAFDLTGGEKGDAPHFPILPGLGPDVDPRAAVADKGYASKANRQAARSRGIIPVIPRKANEKGKPGFFAKAIYKGRARIERAVGKLKRFSVSSYDARRRSGNFASIVALAAGFTLVKSVHIKQE</sequence>
<feature type="compositionally biased region" description="Basic and acidic residues" evidence="1">
    <location>
        <begin position="1"/>
        <end position="14"/>
    </location>
</feature>
<evidence type="ECO:0000313" key="3">
    <source>
        <dbReference type="EMBL" id="MCT8991846.1"/>
    </source>
</evidence>
<protein>
    <submittedName>
        <fullName evidence="3">Transposase</fullName>
    </submittedName>
</protein>
<gene>
    <name evidence="3" type="ORF">NYR54_16370</name>
</gene>
<dbReference type="GO" id="GO:0003677">
    <property type="term" value="F:DNA binding"/>
    <property type="evidence" value="ECO:0007669"/>
    <property type="project" value="InterPro"/>
</dbReference>
<proteinExistence type="predicted"/>
<comment type="caution">
    <text evidence="3">The sequence shown here is derived from an EMBL/GenBank/DDBJ whole genome shotgun (WGS) entry which is preliminary data.</text>
</comment>
<dbReference type="InterPro" id="IPR002559">
    <property type="entry name" value="Transposase_11"/>
</dbReference>
<dbReference type="GO" id="GO:0006313">
    <property type="term" value="P:DNA transposition"/>
    <property type="evidence" value="ECO:0007669"/>
    <property type="project" value="InterPro"/>
</dbReference>
<evidence type="ECO:0000259" key="2">
    <source>
        <dbReference type="Pfam" id="PF01609"/>
    </source>
</evidence>
<dbReference type="GO" id="GO:0004803">
    <property type="term" value="F:transposase activity"/>
    <property type="evidence" value="ECO:0007669"/>
    <property type="project" value="InterPro"/>
</dbReference>
<accession>A0A9X2XBQ9</accession>
<dbReference type="AlphaFoldDB" id="A0A9X2XBQ9"/>
<feature type="region of interest" description="Disordered" evidence="1">
    <location>
        <begin position="1"/>
        <end position="35"/>
    </location>
</feature>
<keyword evidence="4" id="KW-1185">Reference proteome</keyword>
<feature type="domain" description="Transposase IS4-like" evidence="2">
    <location>
        <begin position="114"/>
        <end position="252"/>
    </location>
</feature>